<feature type="region of interest" description="Disordered" evidence="1">
    <location>
        <begin position="224"/>
        <end position="280"/>
    </location>
</feature>
<dbReference type="Proteomes" id="UP000054107">
    <property type="component" value="Unassembled WGS sequence"/>
</dbReference>
<evidence type="ECO:0000256" key="1">
    <source>
        <dbReference type="SAM" id="MobiDB-lite"/>
    </source>
</evidence>
<evidence type="ECO:0000313" key="3">
    <source>
        <dbReference type="Proteomes" id="UP000054107"/>
    </source>
</evidence>
<reference evidence="2 3" key="1">
    <citation type="submission" date="2014-09" db="EMBL/GenBank/DDBJ databases">
        <authorList>
            <person name="Ellenberger Sabrina"/>
        </authorList>
    </citation>
    <scope>NUCLEOTIDE SEQUENCE [LARGE SCALE GENOMIC DNA]</scope>
    <source>
        <strain evidence="2 3">CBS 412.66</strain>
    </source>
</reference>
<protein>
    <submittedName>
        <fullName evidence="2">Uncharacterized protein</fullName>
    </submittedName>
</protein>
<name>A0A0B7N283_9FUNG</name>
<sequence>MNNQNTASPTTKRPIRTPVSAYRALNQDVAQLKEMFAEFKKDAEFNRACLMSLIKQLSPVFLTLDTFDNEIFSGVRKEIVALNEARNVAPATIVNPNQHGSRDIDFLLPIRIQGLINLLLKNSVSIEERNYTLESPMVQEIYRAMKKIVLPFHTAFMKEYWETQGVDTSGVLPNWSDIDATLKLKHFLLLESHMRSYGHILYRCKNNWASDRLFYQAHKSRRDRSLVRGRGPSGSSGSSSSSFSIGSDTVDNVSSGDDDDNEDGNAVCLESHTLSDSTTH</sequence>
<feature type="compositionally biased region" description="Low complexity" evidence="1">
    <location>
        <begin position="228"/>
        <end position="255"/>
    </location>
</feature>
<organism evidence="2 3">
    <name type="scientific">Parasitella parasitica</name>
    <dbReference type="NCBI Taxonomy" id="35722"/>
    <lineage>
        <taxon>Eukaryota</taxon>
        <taxon>Fungi</taxon>
        <taxon>Fungi incertae sedis</taxon>
        <taxon>Mucoromycota</taxon>
        <taxon>Mucoromycotina</taxon>
        <taxon>Mucoromycetes</taxon>
        <taxon>Mucorales</taxon>
        <taxon>Mucorineae</taxon>
        <taxon>Mucoraceae</taxon>
        <taxon>Parasitella</taxon>
    </lineage>
</organism>
<dbReference type="EMBL" id="LN721622">
    <property type="protein sequence ID" value="CEP09478.1"/>
    <property type="molecule type" value="Genomic_DNA"/>
</dbReference>
<proteinExistence type="predicted"/>
<evidence type="ECO:0000313" key="2">
    <source>
        <dbReference type="EMBL" id="CEP09478.1"/>
    </source>
</evidence>
<accession>A0A0B7N283</accession>
<gene>
    <name evidence="2" type="primary">PARPA_02972.1 scaffold 5990</name>
</gene>
<keyword evidence="3" id="KW-1185">Reference proteome</keyword>
<dbReference type="AlphaFoldDB" id="A0A0B7N283"/>
<dbReference type="OrthoDB" id="2299828at2759"/>